<evidence type="ECO:0000313" key="6">
    <source>
        <dbReference type="EMBL" id="KAG7444530.1"/>
    </source>
</evidence>
<feature type="transmembrane region" description="Helical" evidence="4">
    <location>
        <begin position="635"/>
        <end position="657"/>
    </location>
</feature>
<dbReference type="GO" id="GO:0008270">
    <property type="term" value="F:zinc ion binding"/>
    <property type="evidence" value="ECO:0007669"/>
    <property type="project" value="InterPro"/>
</dbReference>
<proteinExistence type="predicted"/>
<dbReference type="PANTHER" id="PTHR31001">
    <property type="entry name" value="UNCHARACTERIZED TRANSCRIPTIONAL REGULATORY PROTEIN"/>
    <property type="match status" value="1"/>
</dbReference>
<dbReference type="GO" id="GO:0006351">
    <property type="term" value="P:DNA-templated transcription"/>
    <property type="evidence" value="ECO:0007669"/>
    <property type="project" value="InterPro"/>
</dbReference>
<dbReference type="AlphaFoldDB" id="A0A9P8AQZ4"/>
<dbReference type="Proteomes" id="UP000812287">
    <property type="component" value="Unassembled WGS sequence"/>
</dbReference>
<reference evidence="6" key="1">
    <citation type="submission" date="2020-11" db="EMBL/GenBank/DDBJ databases">
        <title>Adaptations for nitrogen fixation in a non-lichenized fungal sporocarp promotes dispersal by wood-feeding termites.</title>
        <authorList>
            <consortium name="DOE Joint Genome Institute"/>
            <person name="Koch R.A."/>
            <person name="Yoon G."/>
            <person name="Arayal U."/>
            <person name="Lail K."/>
            <person name="Amirebrahimi M."/>
            <person name="Labutti K."/>
            <person name="Lipzen A."/>
            <person name="Riley R."/>
            <person name="Barry K."/>
            <person name="Henrissat B."/>
            <person name="Grigoriev I.V."/>
            <person name="Herr J.R."/>
            <person name="Aime M.C."/>
        </authorList>
    </citation>
    <scope>NUCLEOTIDE SEQUENCE</scope>
    <source>
        <strain evidence="6">MCA 3950</strain>
    </source>
</reference>
<feature type="region of interest" description="Disordered" evidence="3">
    <location>
        <begin position="706"/>
        <end position="728"/>
    </location>
</feature>
<feature type="transmembrane region" description="Helical" evidence="4">
    <location>
        <begin position="322"/>
        <end position="345"/>
    </location>
</feature>
<dbReference type="PANTHER" id="PTHR31001:SF56">
    <property type="entry name" value="ZN(2)-C6 FUNGAL-TYPE DOMAIN-CONTAINING PROTEIN"/>
    <property type="match status" value="1"/>
</dbReference>
<keyword evidence="4" id="KW-0472">Membrane</keyword>
<gene>
    <name evidence="6" type="ORF">BT62DRAFT_1008188</name>
</gene>
<protein>
    <recommendedName>
        <fullName evidence="5">Xylanolytic transcriptional activator regulatory domain-containing protein</fullName>
    </recommendedName>
</protein>
<feature type="region of interest" description="Disordered" evidence="3">
    <location>
        <begin position="150"/>
        <end position="184"/>
    </location>
</feature>
<keyword evidence="4" id="KW-1133">Transmembrane helix</keyword>
<evidence type="ECO:0000313" key="7">
    <source>
        <dbReference type="Proteomes" id="UP000812287"/>
    </source>
</evidence>
<evidence type="ECO:0000256" key="1">
    <source>
        <dbReference type="ARBA" id="ARBA00004123"/>
    </source>
</evidence>
<dbReference type="Gene3D" id="4.10.240.10">
    <property type="entry name" value="Zn(2)-C6 fungal-type DNA-binding domain"/>
    <property type="match status" value="1"/>
</dbReference>
<feature type="transmembrane region" description="Helical" evidence="4">
    <location>
        <begin position="31"/>
        <end position="54"/>
    </location>
</feature>
<dbReference type="GO" id="GO:0003677">
    <property type="term" value="F:DNA binding"/>
    <property type="evidence" value="ECO:0007669"/>
    <property type="project" value="InterPro"/>
</dbReference>
<evidence type="ECO:0000256" key="3">
    <source>
        <dbReference type="SAM" id="MobiDB-lite"/>
    </source>
</evidence>
<evidence type="ECO:0000256" key="4">
    <source>
        <dbReference type="SAM" id="Phobius"/>
    </source>
</evidence>
<organism evidence="6 7">
    <name type="scientific">Guyanagaster necrorhizus</name>
    <dbReference type="NCBI Taxonomy" id="856835"/>
    <lineage>
        <taxon>Eukaryota</taxon>
        <taxon>Fungi</taxon>
        <taxon>Dikarya</taxon>
        <taxon>Basidiomycota</taxon>
        <taxon>Agaricomycotina</taxon>
        <taxon>Agaricomycetes</taxon>
        <taxon>Agaricomycetidae</taxon>
        <taxon>Agaricales</taxon>
        <taxon>Marasmiineae</taxon>
        <taxon>Physalacriaceae</taxon>
        <taxon>Guyanagaster</taxon>
    </lineage>
</organism>
<dbReference type="InterPro" id="IPR007219">
    <property type="entry name" value="XnlR_reg_dom"/>
</dbReference>
<dbReference type="GO" id="GO:0005634">
    <property type="term" value="C:nucleus"/>
    <property type="evidence" value="ECO:0007669"/>
    <property type="project" value="UniProtKB-SubCell"/>
</dbReference>
<feature type="compositionally biased region" description="Polar residues" evidence="3">
    <location>
        <begin position="160"/>
        <end position="173"/>
    </location>
</feature>
<keyword evidence="4" id="KW-0812">Transmembrane</keyword>
<dbReference type="CDD" id="cd12148">
    <property type="entry name" value="fungal_TF_MHR"/>
    <property type="match status" value="1"/>
</dbReference>
<keyword evidence="2" id="KW-0539">Nucleus</keyword>
<dbReference type="Pfam" id="PF04082">
    <property type="entry name" value="Fungal_trans"/>
    <property type="match status" value="1"/>
</dbReference>
<dbReference type="OrthoDB" id="424974at2759"/>
<dbReference type="InterPro" id="IPR036864">
    <property type="entry name" value="Zn2-C6_fun-type_DNA-bd_sf"/>
</dbReference>
<dbReference type="GeneID" id="66099706"/>
<sequence length="876" mass="97243">MADVSSEQSSGQRKSQAVSCQECRRLKASALSIFFIVGLPTFAVGYVWLIRLALRCDRVFPCASCIRRGCANLCPHGTLEKGKRGFLRRLEQSLPSASSNNSGKDGESSEVAMFVARDAAMSKRILELEALLTNAGIPIPGAPMAFSKAVNASHKRPRRSSVSELSTDISSASPDPPKIPGESSDVALGFGTLTIDVENKTRYIGLSGASAYLNEDFWKTGQSRVPSRRNSPEDLLLSDKKPVSNQDVYTFSPSVFCVELPPPIDSSSLPPYPEARRLADLYFENASWMYEIIPREIFFTVHLPHVWPTTASPTQKPMPHDVFALVAIVLALGAFFDLDLSFNVVKQRAAQLHSLAVAWISAHIPQDGALKLDTIPAVQTVHLMVLYQLSTRGRGDGEAAWQLLGMAMRSIQAQGCHRDGSRWNLPERDLEERRRVFWETHTYDRLQSFAFGRPYSLSDSHHDCEMPKSCDTPLPSDTSPIDAEFSHTRWHHHKFRFALLLGRIVDEAFAAKHPTYSVIMQLDREINDFYVKLPKWILCENVTDPIKDLQPGFGIGQRASLRKDAQIFSLANMIFITKLHLHRGPFCRALMHTPGEALKSRYESSVISLTEAARAIINISRGLFTLHRRLTCRMWYLLFHSFTATVCLAVLVIVTPFHPLAPLAYDSVQMALELFSVAEGDMAEIARERVGRLAGKAKDVLKGWRQANGHETDGGPNGRFPESNVRGKPEDLLGASTTLIRMQPTEGTTLDLGAVVDALGGQREGHENADPFFFPLQPADPLQVPYASGMSRIPFPSSMDPTWGWSDESFMNYLNSAQAIGNDPALTQDQWMMDMTASIDLNVDGFDLSSFIQNGSTAWMDFDLNVPGSPRTLRTL</sequence>
<dbReference type="GO" id="GO:0000981">
    <property type="term" value="F:DNA-binding transcription factor activity, RNA polymerase II-specific"/>
    <property type="evidence" value="ECO:0007669"/>
    <property type="project" value="InterPro"/>
</dbReference>
<keyword evidence="7" id="KW-1185">Reference proteome</keyword>
<dbReference type="EMBL" id="MU250540">
    <property type="protein sequence ID" value="KAG7444530.1"/>
    <property type="molecule type" value="Genomic_DNA"/>
</dbReference>
<evidence type="ECO:0000259" key="5">
    <source>
        <dbReference type="SMART" id="SM00906"/>
    </source>
</evidence>
<name>A0A9P8AQZ4_9AGAR</name>
<accession>A0A9P8AQZ4</accession>
<evidence type="ECO:0000256" key="2">
    <source>
        <dbReference type="ARBA" id="ARBA00023242"/>
    </source>
</evidence>
<comment type="caution">
    <text evidence="6">The sequence shown here is derived from an EMBL/GenBank/DDBJ whole genome shotgun (WGS) entry which is preliminary data.</text>
</comment>
<dbReference type="SMART" id="SM00906">
    <property type="entry name" value="Fungal_trans"/>
    <property type="match status" value="1"/>
</dbReference>
<dbReference type="InterPro" id="IPR050613">
    <property type="entry name" value="Sec_Metabolite_Reg"/>
</dbReference>
<feature type="domain" description="Xylanolytic transcriptional activator regulatory" evidence="5">
    <location>
        <begin position="400"/>
        <end position="473"/>
    </location>
</feature>
<comment type="subcellular location">
    <subcellularLocation>
        <location evidence="1">Nucleus</location>
    </subcellularLocation>
</comment>
<dbReference type="RefSeq" id="XP_043038030.1">
    <property type="nucleotide sequence ID" value="XM_043177419.1"/>
</dbReference>